<evidence type="ECO:0000313" key="3">
    <source>
        <dbReference type="Proteomes" id="UP000271974"/>
    </source>
</evidence>
<proteinExistence type="predicted"/>
<dbReference type="AlphaFoldDB" id="A0A433SQR6"/>
<dbReference type="EMBL" id="RQTK01001191">
    <property type="protein sequence ID" value="RUS71586.1"/>
    <property type="molecule type" value="Genomic_DNA"/>
</dbReference>
<gene>
    <name evidence="2" type="ORF">EGW08_020647</name>
</gene>
<evidence type="ECO:0000256" key="1">
    <source>
        <dbReference type="SAM" id="MobiDB-lite"/>
    </source>
</evidence>
<feature type="region of interest" description="Disordered" evidence="1">
    <location>
        <begin position="387"/>
        <end position="423"/>
    </location>
</feature>
<accession>A0A433SQR6</accession>
<name>A0A433SQR6_ELYCH</name>
<keyword evidence="3" id="KW-1185">Reference proteome</keyword>
<dbReference type="OrthoDB" id="6061253at2759"/>
<evidence type="ECO:0000313" key="2">
    <source>
        <dbReference type="EMBL" id="RUS71586.1"/>
    </source>
</evidence>
<organism evidence="2 3">
    <name type="scientific">Elysia chlorotica</name>
    <name type="common">Eastern emerald elysia</name>
    <name type="synonym">Sea slug</name>
    <dbReference type="NCBI Taxonomy" id="188477"/>
    <lineage>
        <taxon>Eukaryota</taxon>
        <taxon>Metazoa</taxon>
        <taxon>Spiralia</taxon>
        <taxon>Lophotrochozoa</taxon>
        <taxon>Mollusca</taxon>
        <taxon>Gastropoda</taxon>
        <taxon>Heterobranchia</taxon>
        <taxon>Euthyneura</taxon>
        <taxon>Panpulmonata</taxon>
        <taxon>Sacoglossa</taxon>
        <taxon>Placobranchoidea</taxon>
        <taxon>Plakobranchidae</taxon>
        <taxon>Elysia</taxon>
    </lineage>
</organism>
<protein>
    <submittedName>
        <fullName evidence="2">Uncharacterized protein</fullName>
    </submittedName>
</protein>
<comment type="caution">
    <text evidence="2">The sequence shown here is derived from an EMBL/GenBank/DDBJ whole genome shotgun (WGS) entry which is preliminary data.</text>
</comment>
<dbReference type="Proteomes" id="UP000271974">
    <property type="component" value="Unassembled WGS sequence"/>
</dbReference>
<sequence>MMWVRAVPMALLASSLFYFVFLSHTGLLRSSTTSSSPTSRASHSQPQRQELDVARHGLIPYTVLNRGHAVRDRELGRARQALEYWWSIRQADRGGAAGACPMSVSGPPTLSRDEDEARQVFYQLQAISVMEALGFDNVTTCEGRYPRIIVDIQALREGKDNVYMTANYSSDVSSSSETARPAAAVVVAPRDQTQGNLFEPTAALPTKQDEEVISNKFCYTPLYRPFMAHSDGDQQANSSSDLKFPPPRASLSPRFCPQLLQLYRDILIGKEPPLLTLFTWIPDPIEDQYRLSRHIMLDNLEMFRPFIRPVLVSDRRQIMAIAHGNGWPCLPIRQLSPDNLPVFKPIAEDIMAQFNSTFYGYARATSAFDTSLLETLIAVKHKLLDGRANTRPPEHTNEVPNPASHTTQQQQQPPPELRQSTLAPSPPVIIYGSAMYKNNLQTVKTFRDLGHQADQRGRTDWPDRESPLVYFLHTKMDVSDLPPLKIEDKFLNPFLVTRSRMKGHVTVDASRTLLCLMNNVKRRRPAWNRVDLPTETRDLKYNSRLAAAYIRATTQRLPGKNITMDFDKGGNILFQGV</sequence>
<reference evidence="2 3" key="1">
    <citation type="submission" date="2019-01" db="EMBL/GenBank/DDBJ databases">
        <title>A draft genome assembly of the solar-powered sea slug Elysia chlorotica.</title>
        <authorList>
            <person name="Cai H."/>
            <person name="Li Q."/>
            <person name="Fang X."/>
            <person name="Li J."/>
            <person name="Curtis N.E."/>
            <person name="Altenburger A."/>
            <person name="Shibata T."/>
            <person name="Feng M."/>
            <person name="Maeda T."/>
            <person name="Schwartz J.A."/>
            <person name="Shigenobu S."/>
            <person name="Lundholm N."/>
            <person name="Nishiyama T."/>
            <person name="Yang H."/>
            <person name="Hasebe M."/>
            <person name="Li S."/>
            <person name="Pierce S.K."/>
            <person name="Wang J."/>
        </authorList>
    </citation>
    <scope>NUCLEOTIDE SEQUENCE [LARGE SCALE GENOMIC DNA]</scope>
    <source>
        <strain evidence="2">EC2010</strain>
        <tissue evidence="2">Whole organism of an adult</tissue>
    </source>
</reference>